<dbReference type="NCBIfam" id="NF037970">
    <property type="entry name" value="vanZ_1"/>
    <property type="match status" value="1"/>
</dbReference>
<feature type="transmembrane region" description="Helical" evidence="2">
    <location>
        <begin position="136"/>
        <end position="157"/>
    </location>
</feature>
<accession>A0A9D2JFI5</accession>
<keyword evidence="2" id="KW-0472">Membrane</keyword>
<comment type="caution">
    <text evidence="4">The sequence shown here is derived from an EMBL/GenBank/DDBJ whole genome shotgun (WGS) entry which is preliminary data.</text>
</comment>
<evidence type="ECO:0000313" key="5">
    <source>
        <dbReference type="Proteomes" id="UP000824031"/>
    </source>
</evidence>
<dbReference type="InterPro" id="IPR006976">
    <property type="entry name" value="VanZ-like"/>
</dbReference>
<proteinExistence type="predicted"/>
<keyword evidence="2" id="KW-1133">Transmembrane helix</keyword>
<dbReference type="EMBL" id="DXBO01000039">
    <property type="protein sequence ID" value="HIZ47708.1"/>
    <property type="molecule type" value="Genomic_DNA"/>
</dbReference>
<feature type="transmembrane region" description="Helical" evidence="2">
    <location>
        <begin position="6"/>
        <end position="29"/>
    </location>
</feature>
<gene>
    <name evidence="4" type="ORF">H9810_03190</name>
</gene>
<reference evidence="4" key="1">
    <citation type="journal article" date="2021" name="PeerJ">
        <title>Extensive microbial diversity within the chicken gut microbiome revealed by metagenomics and culture.</title>
        <authorList>
            <person name="Gilroy R."/>
            <person name="Ravi A."/>
            <person name="Getino M."/>
            <person name="Pursley I."/>
            <person name="Horton D.L."/>
            <person name="Alikhan N.F."/>
            <person name="Baker D."/>
            <person name="Gharbi K."/>
            <person name="Hall N."/>
            <person name="Watson M."/>
            <person name="Adriaenssens E.M."/>
            <person name="Foster-Nyarko E."/>
            <person name="Jarju S."/>
            <person name="Secka A."/>
            <person name="Antonio M."/>
            <person name="Oren A."/>
            <person name="Chaudhuri R.R."/>
            <person name="La Ragione R."/>
            <person name="Hildebrand F."/>
            <person name="Pallen M.J."/>
        </authorList>
    </citation>
    <scope>NUCLEOTIDE SEQUENCE</scope>
    <source>
        <strain evidence="4">3436</strain>
    </source>
</reference>
<name>A0A9D2JFI5_9FIRM</name>
<feature type="region of interest" description="Disordered" evidence="1">
    <location>
        <begin position="185"/>
        <end position="215"/>
    </location>
</feature>
<dbReference type="Proteomes" id="UP000824031">
    <property type="component" value="Unassembled WGS sequence"/>
</dbReference>
<dbReference type="AlphaFoldDB" id="A0A9D2JFI5"/>
<dbReference type="Pfam" id="PF04892">
    <property type="entry name" value="VanZ"/>
    <property type="match status" value="1"/>
</dbReference>
<keyword evidence="2" id="KW-0812">Transmembrane</keyword>
<sequence>MQTEKTSPWIIAFRVIFTVALCACIAFIFRNSLESGAISSARSQAVTQVVNEVLGKVGLGPMSEHIIRKLAHFLEFALEGFLLMLCLRVYTRHFVRHMSWPLLGGLTTALMDETIQLRIPNRSSSVVDVWIDMTGVVAGLLAALVILLIVRALTAFARIERENRALRAEREELRRIQREQEHERLAQRAAHRAFAEREEPPSEAALDKDEEDETT</sequence>
<evidence type="ECO:0000256" key="2">
    <source>
        <dbReference type="SAM" id="Phobius"/>
    </source>
</evidence>
<evidence type="ECO:0000259" key="3">
    <source>
        <dbReference type="Pfam" id="PF04892"/>
    </source>
</evidence>
<reference evidence="4" key="2">
    <citation type="submission" date="2021-04" db="EMBL/GenBank/DDBJ databases">
        <authorList>
            <person name="Gilroy R."/>
        </authorList>
    </citation>
    <scope>NUCLEOTIDE SEQUENCE</scope>
    <source>
        <strain evidence="4">3436</strain>
    </source>
</reference>
<protein>
    <submittedName>
        <fullName evidence="4">VanZ family protein</fullName>
    </submittedName>
</protein>
<feature type="domain" description="VanZ-like" evidence="3">
    <location>
        <begin position="17"/>
        <end position="145"/>
    </location>
</feature>
<organism evidence="4 5">
    <name type="scientific">Candidatus Gemmiger excrementavium</name>
    <dbReference type="NCBI Taxonomy" id="2838608"/>
    <lineage>
        <taxon>Bacteria</taxon>
        <taxon>Bacillati</taxon>
        <taxon>Bacillota</taxon>
        <taxon>Clostridia</taxon>
        <taxon>Eubacteriales</taxon>
        <taxon>Gemmiger</taxon>
    </lineage>
</organism>
<evidence type="ECO:0000313" key="4">
    <source>
        <dbReference type="EMBL" id="HIZ47708.1"/>
    </source>
</evidence>
<evidence type="ECO:0000256" key="1">
    <source>
        <dbReference type="SAM" id="MobiDB-lite"/>
    </source>
</evidence>
<feature type="transmembrane region" description="Helical" evidence="2">
    <location>
        <begin position="70"/>
        <end position="90"/>
    </location>
</feature>